<dbReference type="FunFam" id="3.90.1410.10:FF:000007">
    <property type="entry name" value="Ribosomal lysine N-methyltransferase 4"/>
    <property type="match status" value="1"/>
</dbReference>
<dbReference type="GO" id="GO:0032259">
    <property type="term" value="P:methylation"/>
    <property type="evidence" value="ECO:0007669"/>
    <property type="project" value="UniProtKB-KW"/>
</dbReference>
<keyword evidence="1" id="KW-0489">Methyltransferase</keyword>
<dbReference type="InterPro" id="IPR036464">
    <property type="entry name" value="Rubisco_LSMT_subst-bd_sf"/>
</dbReference>
<keyword evidence="7" id="KW-1185">Reference proteome</keyword>
<dbReference type="RefSeq" id="XP_033598535.1">
    <property type="nucleotide sequence ID" value="XM_033750042.1"/>
</dbReference>
<dbReference type="InterPro" id="IPR001214">
    <property type="entry name" value="SET_dom"/>
</dbReference>
<dbReference type="Gene3D" id="3.90.1420.10">
    <property type="entry name" value="Rubisco LSMT, substrate-binding domain"/>
    <property type="match status" value="1"/>
</dbReference>
<dbReference type="SUPFAM" id="SSF81822">
    <property type="entry name" value="RuBisCo LSMT C-terminal, substrate-binding domain"/>
    <property type="match status" value="1"/>
</dbReference>
<accession>A0A6A6W240</accession>
<dbReference type="Proteomes" id="UP000799437">
    <property type="component" value="Unassembled WGS sequence"/>
</dbReference>
<feature type="domain" description="SET" evidence="5">
    <location>
        <begin position="24"/>
        <end position="260"/>
    </location>
</feature>
<dbReference type="GO" id="GO:0005634">
    <property type="term" value="C:nucleus"/>
    <property type="evidence" value="ECO:0007669"/>
    <property type="project" value="TreeGrafter"/>
</dbReference>
<dbReference type="Pfam" id="PF00856">
    <property type="entry name" value="SET"/>
    <property type="match status" value="1"/>
</dbReference>
<dbReference type="PANTHER" id="PTHR13271:SF34">
    <property type="entry name" value="N-LYSINE METHYLTRANSFERASE SETD6"/>
    <property type="match status" value="1"/>
</dbReference>
<evidence type="ECO:0000256" key="2">
    <source>
        <dbReference type="ARBA" id="ARBA00022679"/>
    </source>
</evidence>
<evidence type="ECO:0000313" key="6">
    <source>
        <dbReference type="EMBL" id="KAF2756084.1"/>
    </source>
</evidence>
<evidence type="ECO:0000256" key="3">
    <source>
        <dbReference type="ARBA" id="ARBA00022691"/>
    </source>
</evidence>
<dbReference type="OrthoDB" id="341421at2759"/>
<feature type="region of interest" description="Disordered" evidence="4">
    <location>
        <begin position="448"/>
        <end position="474"/>
    </location>
</feature>
<sequence length="474" mass="53373">MIEFEERSQAFLSWLSTSSVSLNSKISLADLRSQHAGRGVVATSDIIEDEILFTIPREVILIAENSDLSAKLPQVLEELDSWTALILVMMYEHLKGSASPWKPYFDVLPLTFDTLMFWTQEELEELQASAVRNKIGRDSADKTFRETILPIFHSNGAILFLNGNFISDEELLSLAHRMASTIMAYAFDIEKKDGDKEFDEEGYTSDEDDEVLPKGMVPLADMLNADADRNNARLFYQEDALVMKAIKPIAAGEEIFNDYGPLPRSDLLRRYGYVTSNYAKFDVVEVSHEILIDTVAQNGAISREEIDSRLEYLDGEGIIDTGYDICRPVPGEPIQEIFSPELLTVIAALLMPTADFEQMKERGKLPKIGSISSKVASLLSKLVRNRAMQYATTFEDDEVALSSLLASHTQNNLSRHSYRMQMALEVRLGEKSALREAEQILQRLEATAIESEKDHKRNPRFHTDDGSSKKRKVG</sequence>
<keyword evidence="3" id="KW-0949">S-adenosyl-L-methionine</keyword>
<dbReference type="InterPro" id="IPR015353">
    <property type="entry name" value="Rubisco_LSMT_subst-bd"/>
</dbReference>
<proteinExistence type="predicted"/>
<dbReference type="AlphaFoldDB" id="A0A6A6W240"/>
<dbReference type="GO" id="GO:0016279">
    <property type="term" value="F:protein-lysine N-methyltransferase activity"/>
    <property type="evidence" value="ECO:0007669"/>
    <property type="project" value="InterPro"/>
</dbReference>
<organism evidence="6 7">
    <name type="scientific">Pseudovirgaria hyperparasitica</name>
    <dbReference type="NCBI Taxonomy" id="470096"/>
    <lineage>
        <taxon>Eukaryota</taxon>
        <taxon>Fungi</taxon>
        <taxon>Dikarya</taxon>
        <taxon>Ascomycota</taxon>
        <taxon>Pezizomycotina</taxon>
        <taxon>Dothideomycetes</taxon>
        <taxon>Dothideomycetes incertae sedis</taxon>
        <taxon>Acrospermales</taxon>
        <taxon>Acrospermaceae</taxon>
        <taxon>Pseudovirgaria</taxon>
    </lineage>
</organism>
<evidence type="ECO:0000313" key="7">
    <source>
        <dbReference type="Proteomes" id="UP000799437"/>
    </source>
</evidence>
<dbReference type="EMBL" id="ML996576">
    <property type="protein sequence ID" value="KAF2756084.1"/>
    <property type="molecule type" value="Genomic_DNA"/>
</dbReference>
<dbReference type="InterPro" id="IPR050600">
    <property type="entry name" value="SETD3_SETD6_MTase"/>
</dbReference>
<name>A0A6A6W240_9PEZI</name>
<dbReference type="Gene3D" id="3.90.1410.10">
    <property type="entry name" value="set domain protein methyltransferase, domain 1"/>
    <property type="match status" value="1"/>
</dbReference>
<dbReference type="InterPro" id="IPR044430">
    <property type="entry name" value="SETD6_SET"/>
</dbReference>
<feature type="compositionally biased region" description="Basic and acidic residues" evidence="4">
    <location>
        <begin position="450"/>
        <end position="468"/>
    </location>
</feature>
<protein>
    <submittedName>
        <fullName evidence="6">SET domain-containing protein</fullName>
    </submittedName>
</protein>
<dbReference type="PANTHER" id="PTHR13271">
    <property type="entry name" value="UNCHARACTERIZED PUTATIVE METHYLTRANSFERASE"/>
    <property type="match status" value="1"/>
</dbReference>
<dbReference type="PROSITE" id="PS50280">
    <property type="entry name" value="SET"/>
    <property type="match status" value="1"/>
</dbReference>
<keyword evidence="2" id="KW-0808">Transferase</keyword>
<dbReference type="SUPFAM" id="SSF82199">
    <property type="entry name" value="SET domain"/>
    <property type="match status" value="1"/>
</dbReference>
<dbReference type="InterPro" id="IPR046341">
    <property type="entry name" value="SET_dom_sf"/>
</dbReference>
<reference evidence="6" key="1">
    <citation type="journal article" date="2020" name="Stud. Mycol.">
        <title>101 Dothideomycetes genomes: a test case for predicting lifestyles and emergence of pathogens.</title>
        <authorList>
            <person name="Haridas S."/>
            <person name="Albert R."/>
            <person name="Binder M."/>
            <person name="Bloem J."/>
            <person name="Labutti K."/>
            <person name="Salamov A."/>
            <person name="Andreopoulos B."/>
            <person name="Baker S."/>
            <person name="Barry K."/>
            <person name="Bills G."/>
            <person name="Bluhm B."/>
            <person name="Cannon C."/>
            <person name="Castanera R."/>
            <person name="Culley D."/>
            <person name="Daum C."/>
            <person name="Ezra D."/>
            <person name="Gonzalez J."/>
            <person name="Henrissat B."/>
            <person name="Kuo A."/>
            <person name="Liang C."/>
            <person name="Lipzen A."/>
            <person name="Lutzoni F."/>
            <person name="Magnuson J."/>
            <person name="Mondo S."/>
            <person name="Nolan M."/>
            <person name="Ohm R."/>
            <person name="Pangilinan J."/>
            <person name="Park H.-J."/>
            <person name="Ramirez L."/>
            <person name="Alfaro M."/>
            <person name="Sun H."/>
            <person name="Tritt A."/>
            <person name="Yoshinaga Y."/>
            <person name="Zwiers L.-H."/>
            <person name="Turgeon B."/>
            <person name="Goodwin S."/>
            <person name="Spatafora J."/>
            <person name="Crous P."/>
            <person name="Grigoriev I."/>
        </authorList>
    </citation>
    <scope>NUCLEOTIDE SEQUENCE</scope>
    <source>
        <strain evidence="6">CBS 121739</strain>
    </source>
</reference>
<gene>
    <name evidence="6" type="ORF">EJ05DRAFT_89397</name>
</gene>
<evidence type="ECO:0000256" key="4">
    <source>
        <dbReference type="SAM" id="MobiDB-lite"/>
    </source>
</evidence>
<dbReference type="CDD" id="cd19178">
    <property type="entry name" value="SET_SETD6"/>
    <property type="match status" value="1"/>
</dbReference>
<evidence type="ECO:0000259" key="5">
    <source>
        <dbReference type="PROSITE" id="PS50280"/>
    </source>
</evidence>
<dbReference type="GeneID" id="54491096"/>
<dbReference type="Pfam" id="PF09273">
    <property type="entry name" value="Rubis-subs-bind"/>
    <property type="match status" value="1"/>
</dbReference>
<evidence type="ECO:0000256" key="1">
    <source>
        <dbReference type="ARBA" id="ARBA00022603"/>
    </source>
</evidence>